<dbReference type="PATRIC" id="fig|1235802.3.peg.4726"/>
<dbReference type="Proteomes" id="UP000012589">
    <property type="component" value="Unassembled WGS sequence"/>
</dbReference>
<reference evidence="1 2" key="1">
    <citation type="journal article" date="2014" name="Genome Announc.">
        <title>Draft genome sequences of the altered schaedler flora, a defined bacterial community from gnotobiotic mice.</title>
        <authorList>
            <person name="Wannemuehler M.J."/>
            <person name="Overstreet A.M."/>
            <person name="Ward D.V."/>
            <person name="Phillips G.J."/>
        </authorList>
    </citation>
    <scope>NUCLEOTIDE SEQUENCE [LARGE SCALE GENOMIC DNA]</scope>
    <source>
        <strain evidence="1 2">ASF492</strain>
    </source>
</reference>
<comment type="caution">
    <text evidence="1">The sequence shown here is derived from an EMBL/GenBank/DDBJ whole genome shotgun (WGS) entry which is preliminary data.</text>
</comment>
<evidence type="ECO:0000313" key="2">
    <source>
        <dbReference type="Proteomes" id="UP000012589"/>
    </source>
</evidence>
<sequence length="50" mass="5923">MFNNKAQSYKFYWFEAVLNLTKDTDEDLTFEEITDEMKLGNSMIYVETGT</sequence>
<keyword evidence="2" id="KW-1185">Reference proteome</keyword>
<protein>
    <submittedName>
        <fullName evidence="1">Uncharacterized protein</fullName>
    </submittedName>
</protein>
<dbReference type="AlphaFoldDB" id="N2A6B1"/>
<dbReference type="STRING" id="1235802.C823_04442"/>
<accession>N2A6B1</accession>
<dbReference type="OrthoDB" id="1767994at2"/>
<dbReference type="HOGENOM" id="CLU_3117972_0_0_9"/>
<gene>
    <name evidence="1" type="ORF">C823_04442</name>
</gene>
<organism evidence="1 2">
    <name type="scientific">Eubacterium plexicaudatum ASF492</name>
    <dbReference type="NCBI Taxonomy" id="1235802"/>
    <lineage>
        <taxon>Bacteria</taxon>
        <taxon>Bacillati</taxon>
        <taxon>Bacillota</taxon>
        <taxon>Clostridia</taxon>
        <taxon>Eubacteriales</taxon>
        <taxon>Eubacteriaceae</taxon>
        <taxon>Eubacterium</taxon>
    </lineage>
</organism>
<dbReference type="EMBL" id="AQFT01000129">
    <property type="protein sequence ID" value="EMZ21625.1"/>
    <property type="molecule type" value="Genomic_DNA"/>
</dbReference>
<proteinExistence type="predicted"/>
<evidence type="ECO:0000313" key="1">
    <source>
        <dbReference type="EMBL" id="EMZ21625.1"/>
    </source>
</evidence>
<name>N2A6B1_9FIRM</name>